<evidence type="ECO:0000259" key="15">
    <source>
        <dbReference type="PROSITE" id="PS51194"/>
    </source>
</evidence>
<dbReference type="GO" id="GO:0006364">
    <property type="term" value="P:rRNA processing"/>
    <property type="evidence" value="ECO:0007669"/>
    <property type="project" value="UniProtKB-KW"/>
</dbReference>
<evidence type="ECO:0000256" key="8">
    <source>
        <dbReference type="ARBA" id="ARBA00022884"/>
    </source>
</evidence>
<dbReference type="Pfam" id="PF00271">
    <property type="entry name" value="Helicase_C"/>
    <property type="match status" value="1"/>
</dbReference>
<dbReference type="GO" id="GO:0003724">
    <property type="term" value="F:RNA helicase activity"/>
    <property type="evidence" value="ECO:0007669"/>
    <property type="project" value="UniProtKB-EC"/>
</dbReference>
<dbReference type="EC" id="3.6.4.13" evidence="12"/>
<feature type="compositionally biased region" description="Basic and acidic residues" evidence="13">
    <location>
        <begin position="646"/>
        <end position="655"/>
    </location>
</feature>
<feature type="compositionally biased region" description="Basic and acidic residues" evidence="13">
    <location>
        <begin position="525"/>
        <end position="539"/>
    </location>
</feature>
<dbReference type="InterPro" id="IPR014001">
    <property type="entry name" value="Helicase_ATP-bd"/>
</dbReference>
<feature type="compositionally biased region" description="Basic and acidic residues" evidence="13">
    <location>
        <begin position="676"/>
        <end position="705"/>
    </location>
</feature>
<dbReference type="VEuPathDB" id="FungiDB:HMPREF1541_03954"/>
<dbReference type="STRING" id="1220924.W2S094"/>
<dbReference type="PROSITE" id="PS51192">
    <property type="entry name" value="HELICASE_ATP_BIND_1"/>
    <property type="match status" value="1"/>
</dbReference>
<protein>
    <recommendedName>
        <fullName evidence="12">ATP-dependent RNA helicase</fullName>
        <ecNumber evidence="12">3.6.4.13</ecNumber>
    </recommendedName>
</protein>
<evidence type="ECO:0000256" key="7">
    <source>
        <dbReference type="ARBA" id="ARBA00022840"/>
    </source>
</evidence>
<feature type="domain" description="Helicase C-terminal" evidence="15">
    <location>
        <begin position="281"/>
        <end position="433"/>
    </location>
</feature>
<comment type="similarity">
    <text evidence="12">Belongs to the DEAD box helicase family.</text>
</comment>
<dbReference type="InterPro" id="IPR000629">
    <property type="entry name" value="RNA-helicase_DEAD-box_CS"/>
</dbReference>
<dbReference type="GO" id="GO:0016887">
    <property type="term" value="F:ATP hydrolysis activity"/>
    <property type="evidence" value="ECO:0007669"/>
    <property type="project" value="RHEA"/>
</dbReference>
<keyword evidence="5 12" id="KW-0378">Hydrolase</keyword>
<dbReference type="GO" id="GO:0042802">
    <property type="term" value="F:identical protein binding"/>
    <property type="evidence" value="ECO:0007669"/>
    <property type="project" value="EnsemblFungi"/>
</dbReference>
<dbReference type="InterPro" id="IPR014014">
    <property type="entry name" value="RNA_helicase_DEAD_Q_motif"/>
</dbReference>
<dbReference type="InterPro" id="IPR027417">
    <property type="entry name" value="P-loop_NTPase"/>
</dbReference>
<dbReference type="eggNOG" id="KOG0343">
    <property type="taxonomic scope" value="Eukaryota"/>
</dbReference>
<evidence type="ECO:0000313" key="17">
    <source>
        <dbReference type="EMBL" id="ETN42015.1"/>
    </source>
</evidence>
<evidence type="ECO:0000256" key="2">
    <source>
        <dbReference type="ARBA" id="ARBA00022517"/>
    </source>
</evidence>
<evidence type="ECO:0000256" key="13">
    <source>
        <dbReference type="SAM" id="MobiDB-lite"/>
    </source>
</evidence>
<dbReference type="OrthoDB" id="10259640at2759"/>
<dbReference type="CDD" id="cd17941">
    <property type="entry name" value="DEADc_DDX10"/>
    <property type="match status" value="1"/>
</dbReference>
<dbReference type="EMBL" id="KB822719">
    <property type="protein sequence ID" value="ETN42015.1"/>
    <property type="molecule type" value="Genomic_DNA"/>
</dbReference>
<dbReference type="CDD" id="cd18787">
    <property type="entry name" value="SF2_C_DEAD"/>
    <property type="match status" value="1"/>
</dbReference>
<dbReference type="Proteomes" id="UP000030752">
    <property type="component" value="Unassembled WGS sequence"/>
</dbReference>
<dbReference type="InterPro" id="IPR001650">
    <property type="entry name" value="Helicase_C-like"/>
</dbReference>
<feature type="region of interest" description="Disordered" evidence="13">
    <location>
        <begin position="506"/>
        <end position="539"/>
    </location>
</feature>
<name>W2S094_CYPE1</name>
<comment type="domain">
    <text evidence="12">The Q motif is unique to and characteristic of the DEAD box family of RNA helicases and controls ATP binding and hydrolysis.</text>
</comment>
<organism evidence="17 18">
    <name type="scientific">Cyphellophora europaea (strain CBS 101466)</name>
    <name type="common">Phialophora europaea</name>
    <dbReference type="NCBI Taxonomy" id="1220924"/>
    <lineage>
        <taxon>Eukaryota</taxon>
        <taxon>Fungi</taxon>
        <taxon>Dikarya</taxon>
        <taxon>Ascomycota</taxon>
        <taxon>Pezizomycotina</taxon>
        <taxon>Eurotiomycetes</taxon>
        <taxon>Chaetothyriomycetidae</taxon>
        <taxon>Chaetothyriales</taxon>
        <taxon>Cyphellophoraceae</taxon>
        <taxon>Cyphellophora</taxon>
    </lineage>
</organism>
<dbReference type="GeneID" id="19971293"/>
<dbReference type="GO" id="GO:0005524">
    <property type="term" value="F:ATP binding"/>
    <property type="evidence" value="ECO:0007669"/>
    <property type="project" value="UniProtKB-UniRule"/>
</dbReference>
<evidence type="ECO:0000256" key="5">
    <source>
        <dbReference type="ARBA" id="ARBA00022801"/>
    </source>
</evidence>
<dbReference type="FunCoup" id="W2S094">
    <property type="interactions" value="1026"/>
</dbReference>
<feature type="domain" description="Helicase ATP-binding" evidence="14">
    <location>
        <begin position="81"/>
        <end position="255"/>
    </location>
</feature>
<keyword evidence="7 12" id="KW-0067">ATP-binding</keyword>
<dbReference type="InParanoid" id="W2S094"/>
<accession>W2S094</accession>
<dbReference type="AlphaFoldDB" id="W2S094"/>
<keyword evidence="2" id="KW-0690">Ribosome biogenesis</keyword>
<feature type="compositionally biased region" description="Polar residues" evidence="13">
    <location>
        <begin position="7"/>
        <end position="17"/>
    </location>
</feature>
<dbReference type="GO" id="GO:0003723">
    <property type="term" value="F:RNA binding"/>
    <property type="evidence" value="ECO:0007669"/>
    <property type="project" value="UniProtKB-UniRule"/>
</dbReference>
<feature type="region of interest" description="Disordered" evidence="13">
    <location>
        <begin position="590"/>
        <end position="630"/>
    </location>
</feature>
<evidence type="ECO:0000256" key="6">
    <source>
        <dbReference type="ARBA" id="ARBA00022806"/>
    </source>
</evidence>
<evidence type="ECO:0000259" key="14">
    <source>
        <dbReference type="PROSITE" id="PS51192"/>
    </source>
</evidence>
<comment type="function">
    <text evidence="12">RNA helicase.</text>
</comment>
<evidence type="ECO:0000256" key="3">
    <source>
        <dbReference type="ARBA" id="ARBA00022552"/>
    </source>
</evidence>
<evidence type="ECO:0000259" key="16">
    <source>
        <dbReference type="PROSITE" id="PS51195"/>
    </source>
</evidence>
<feature type="domain" description="DEAD-box RNA helicase Q" evidence="16">
    <location>
        <begin position="50"/>
        <end position="78"/>
    </location>
</feature>
<dbReference type="SMART" id="SM01178">
    <property type="entry name" value="DUF4217"/>
    <property type="match status" value="1"/>
</dbReference>
<keyword evidence="6 12" id="KW-0347">Helicase</keyword>
<evidence type="ECO:0000256" key="4">
    <source>
        <dbReference type="ARBA" id="ARBA00022741"/>
    </source>
</evidence>
<feature type="compositionally biased region" description="Basic residues" evidence="13">
    <location>
        <begin position="706"/>
        <end position="715"/>
    </location>
</feature>
<evidence type="ECO:0000313" key="18">
    <source>
        <dbReference type="Proteomes" id="UP000030752"/>
    </source>
</evidence>
<comment type="subcellular location">
    <subcellularLocation>
        <location evidence="1">Nucleus</location>
        <location evidence="1">Nucleolus</location>
    </subcellularLocation>
</comment>
<evidence type="ECO:0000256" key="12">
    <source>
        <dbReference type="RuleBase" id="RU365068"/>
    </source>
</evidence>
<feature type="compositionally biased region" description="Basic and acidic residues" evidence="13">
    <location>
        <begin position="506"/>
        <end position="515"/>
    </location>
</feature>
<dbReference type="Gene3D" id="3.40.50.300">
    <property type="entry name" value="P-loop containing nucleotide triphosphate hydrolases"/>
    <property type="match status" value="2"/>
</dbReference>
<evidence type="ECO:0000256" key="1">
    <source>
        <dbReference type="ARBA" id="ARBA00004604"/>
    </source>
</evidence>
<evidence type="ECO:0000256" key="10">
    <source>
        <dbReference type="ARBA" id="ARBA00047984"/>
    </source>
</evidence>
<evidence type="ECO:0000256" key="11">
    <source>
        <dbReference type="PROSITE-ProRule" id="PRU00552"/>
    </source>
</evidence>
<evidence type="ECO:0000256" key="9">
    <source>
        <dbReference type="ARBA" id="ARBA00023242"/>
    </source>
</evidence>
<reference evidence="17 18" key="1">
    <citation type="submission" date="2013-03" db="EMBL/GenBank/DDBJ databases">
        <title>The Genome Sequence of Phialophora europaea CBS 101466.</title>
        <authorList>
            <consortium name="The Broad Institute Genomics Platform"/>
            <person name="Cuomo C."/>
            <person name="de Hoog S."/>
            <person name="Gorbushina A."/>
            <person name="Walker B."/>
            <person name="Young S.K."/>
            <person name="Zeng Q."/>
            <person name="Gargeya S."/>
            <person name="Fitzgerald M."/>
            <person name="Haas B."/>
            <person name="Abouelleil A."/>
            <person name="Allen A.W."/>
            <person name="Alvarado L."/>
            <person name="Arachchi H.M."/>
            <person name="Berlin A.M."/>
            <person name="Chapman S.B."/>
            <person name="Gainer-Dewar J."/>
            <person name="Goldberg J."/>
            <person name="Griggs A."/>
            <person name="Gujja S."/>
            <person name="Hansen M."/>
            <person name="Howarth C."/>
            <person name="Imamovic A."/>
            <person name="Ireland A."/>
            <person name="Larimer J."/>
            <person name="McCowan C."/>
            <person name="Murphy C."/>
            <person name="Pearson M."/>
            <person name="Poon T.W."/>
            <person name="Priest M."/>
            <person name="Roberts A."/>
            <person name="Saif S."/>
            <person name="Shea T."/>
            <person name="Sisk P."/>
            <person name="Sykes S."/>
            <person name="Wortman J."/>
            <person name="Nusbaum C."/>
            <person name="Birren B."/>
        </authorList>
    </citation>
    <scope>NUCLEOTIDE SEQUENCE [LARGE SCALE GENOMIC DNA]</scope>
    <source>
        <strain evidence="17 18">CBS 101466</strain>
    </source>
</reference>
<feature type="region of interest" description="Disordered" evidence="13">
    <location>
        <begin position="1"/>
        <end position="29"/>
    </location>
</feature>
<feature type="compositionally biased region" description="Basic residues" evidence="13">
    <location>
        <begin position="788"/>
        <end position="800"/>
    </location>
</feature>
<keyword evidence="9" id="KW-0539">Nucleus</keyword>
<feature type="compositionally biased region" description="Acidic residues" evidence="13">
    <location>
        <begin position="751"/>
        <end position="760"/>
    </location>
</feature>
<dbReference type="GO" id="GO:0032040">
    <property type="term" value="C:small-subunit processome"/>
    <property type="evidence" value="ECO:0007669"/>
    <property type="project" value="EnsemblFungi"/>
</dbReference>
<dbReference type="PROSITE" id="PS00039">
    <property type="entry name" value="DEAD_ATP_HELICASE"/>
    <property type="match status" value="1"/>
</dbReference>
<feature type="short sequence motif" description="Q motif" evidence="11">
    <location>
        <begin position="50"/>
        <end position="78"/>
    </location>
</feature>
<proteinExistence type="inferred from homology"/>
<dbReference type="PANTHER" id="PTHR24031">
    <property type="entry name" value="RNA HELICASE"/>
    <property type="match status" value="1"/>
</dbReference>
<dbReference type="SUPFAM" id="SSF52540">
    <property type="entry name" value="P-loop containing nucleoside triphosphate hydrolases"/>
    <property type="match status" value="1"/>
</dbReference>
<dbReference type="PROSITE" id="PS51195">
    <property type="entry name" value="Q_MOTIF"/>
    <property type="match status" value="1"/>
</dbReference>
<comment type="catalytic activity">
    <reaction evidence="10 12">
        <text>ATP + H2O = ADP + phosphate + H(+)</text>
        <dbReference type="Rhea" id="RHEA:13065"/>
        <dbReference type="ChEBI" id="CHEBI:15377"/>
        <dbReference type="ChEBI" id="CHEBI:15378"/>
        <dbReference type="ChEBI" id="CHEBI:30616"/>
        <dbReference type="ChEBI" id="CHEBI:43474"/>
        <dbReference type="ChEBI" id="CHEBI:456216"/>
        <dbReference type="EC" id="3.6.4.13"/>
    </reaction>
</comment>
<dbReference type="InterPro" id="IPR025313">
    <property type="entry name" value="SPB4-like_CTE"/>
</dbReference>
<feature type="compositionally biased region" description="Acidic residues" evidence="13">
    <location>
        <begin position="804"/>
        <end position="815"/>
    </location>
</feature>
<gene>
    <name evidence="17" type="ORF">HMPREF1541_03954</name>
</gene>
<dbReference type="SMART" id="SM00487">
    <property type="entry name" value="DEXDc"/>
    <property type="match status" value="1"/>
</dbReference>
<dbReference type="Pfam" id="PF00270">
    <property type="entry name" value="DEAD"/>
    <property type="match status" value="1"/>
</dbReference>
<keyword evidence="3" id="KW-0698">rRNA processing</keyword>
<dbReference type="InterPro" id="IPR011545">
    <property type="entry name" value="DEAD/DEAH_box_helicase_dom"/>
</dbReference>
<dbReference type="SMART" id="SM00490">
    <property type="entry name" value="HELICc"/>
    <property type="match status" value="1"/>
</dbReference>
<dbReference type="Pfam" id="PF13959">
    <property type="entry name" value="CTE_SPB4"/>
    <property type="match status" value="1"/>
</dbReference>
<sequence>MKGSRPQKYNQRQTSAQRPKVLKRKRDAEDLETLARRVEDLEAHPAVPPANFSELPLSEATQSGLTSSHFKTLTTIQSRAIPSALKGGDILGAAKTGSGKTLAFLIPVLENLYRKRWTEFDGLGALILSPTRELAIQIFEVLRKVGRNHAFSAGLVIGGKALQEERERLGRMNILVATPGRMQQHLDQTAELDVGNLQMLVLDEADRIMDMGFSHTLDAIIEHLPKERQTLLFSATQTKRVSDLARLSLTEPEFVSVHDTSQSATPAKLQQNYCVTPLSEKLDTLWSFLRANVKKKILVFLSSGKQVRFVYEAFRHLQPGVTILHLHGRQKQAARLDITKRFGNSRYACLFSTDVAARGLDFPAVDWVVQVDCPEDTDTYIHRVGRTARFEHDGRAVMFLDPSEEEGMIDALQRKKVLVEKINVRQKKMQNSIKNQLQNMCFKDPELKYLGQKAFVSYARSIIVQRDKAIFDVKKLDLEAYAASLGLPGAPRVKFIKGEDANKRKNMPRELLRLEDDVESSGGEDAAKKPKPDVRTKYDRMFERQNQDVLADHYTKLIDEEPSTNTHATDDDEEDDAFLSVKRRFDAGDTALGQVSSSEESDSAGSDKAKPKTVQLGNNPDEVLTIDSRRREKLLKSKKALLKFKGKGEHLHFSDDESTPYKKQYYEDEAAFQQKGDAEAQRQRFLDEERARVAERDRVDKEVAKQKKRDKKEKRKERERAEMDGDSEDDEGRDAVVQLAPGGIEVKPDWSDLEDDDELPVAEQAPREKRKKKWFEDSGSDDNEQQPGKKRKKDKGKKKHRDEELPEPQTLEDLEAMASGLLAGR</sequence>
<keyword evidence="8 12" id="KW-0694">RNA-binding</keyword>
<dbReference type="RefSeq" id="XP_008716524.1">
    <property type="nucleotide sequence ID" value="XM_008718302.1"/>
</dbReference>
<dbReference type="PROSITE" id="PS51194">
    <property type="entry name" value="HELICASE_CTER"/>
    <property type="match status" value="1"/>
</dbReference>
<keyword evidence="4 12" id="KW-0547">Nucleotide-binding</keyword>
<keyword evidence="18" id="KW-1185">Reference proteome</keyword>
<dbReference type="HOGENOM" id="CLU_003041_26_1_1"/>
<feature type="region of interest" description="Disordered" evidence="13">
    <location>
        <begin position="646"/>
        <end position="825"/>
    </location>
</feature>